<dbReference type="GO" id="GO:0007018">
    <property type="term" value="P:microtubule-based movement"/>
    <property type="evidence" value="ECO:0007669"/>
    <property type="project" value="InterPro"/>
</dbReference>
<protein>
    <recommendedName>
        <fullName evidence="18">Cytoplasmic dynein 2 heavy chain 1</fullName>
    </recommendedName>
</protein>
<evidence type="ECO:0000259" key="28">
    <source>
        <dbReference type="Pfam" id="PF18199"/>
    </source>
</evidence>
<dbReference type="InterPro" id="IPR013594">
    <property type="entry name" value="Dynein_heavy_tail"/>
</dbReference>
<feature type="domain" description="Dynein heavy chain hydrolytic ATP-binding dynein motor region" evidence="23">
    <location>
        <begin position="1612"/>
        <end position="1941"/>
    </location>
</feature>
<keyword evidence="12 19" id="KW-0175">Coiled coil</keyword>
<evidence type="ECO:0000259" key="29">
    <source>
        <dbReference type="Pfam" id="PF21264"/>
    </source>
</evidence>
<feature type="domain" description="Dynein heavy chain tail" evidence="21">
    <location>
        <begin position="186"/>
        <end position="630"/>
    </location>
</feature>
<evidence type="ECO:0000259" key="27">
    <source>
        <dbReference type="Pfam" id="PF18198"/>
    </source>
</evidence>
<dbReference type="InterPro" id="IPR049400">
    <property type="entry name" value="DYNC2H1_AAA_dom"/>
</dbReference>
<feature type="domain" description="Dynein heavy chain coiled coil stalk" evidence="24">
    <location>
        <begin position="2808"/>
        <end position="3141"/>
    </location>
</feature>
<dbReference type="Gene3D" id="3.10.490.20">
    <property type="match status" value="1"/>
</dbReference>
<dbReference type="Gene3D" id="1.10.8.1220">
    <property type="match status" value="1"/>
</dbReference>
<dbReference type="Gene3D" id="3.40.50.300">
    <property type="entry name" value="P-loop containing nucleotide triphosphate hydrolases"/>
    <property type="match status" value="5"/>
</dbReference>
<keyword evidence="10" id="KW-0067">ATP-binding</keyword>
<evidence type="ECO:0000256" key="18">
    <source>
        <dbReference type="ARBA" id="ARBA00023902"/>
    </source>
</evidence>
<sequence length="4217" mass="481776">MSKPEKEGGGDSRKAYILRVASHILSLNLVEEKLPNAQALYSFCDTTTPVLAISRSDQKGHIELANEIRYDKPALFRVVFFKTRPTVLSMENYKNDVSVITMHENANETLLGTIHQVFSKMFSQRKDLQGKNQIAGLVTELEENLLLAVDTSKSGAEGVVSLEDEIKLWKARRSSSKDPGHYADAFDPVAEKLNLLDGIPIEEVMEFIELAEDCIDALWNSDEPYPQKRMKQLIQAFDNRIFDAICSKYDSKTLWRADKSADELRTAISICDQWLFSINLLTSQTWPQNALHEWEGEPMRTDFFKGFRNRLDETLSLRILTNQIVELLKDKSMQAQIVETIEGAMKGFDPVYYSPFTEAQWKSRLQTVERTLDPLIDRAIPILKTRFQPSKMDSNLILEDIYKYRHFLSRSNVKAKLLADRETLVSRLLDSLKIKKKEYNDRIRMSDIVVGRYLTEIAAKLIWIRQQTSQMDKLHVTCSNLLDDIPTYSNLEMQIRDFVIELKAAESEQFDSWCREVVQSIDEQNGSVALQTTGRLMVLERERGVLNVSYSDRLVRLIREVRQLLSIGFAIPAKILHCVQTGEQFYRHGILLKQVAHFYNTIEQQMLPCQQALMLDEALAFEKLVIPGKNSDASVMNVTWEDPQKLQAYIEKLQEAAFRLTNHNRRLRKIHMEIAEKAIKLMSIDLVKEEDKWSALISEIRQKFSDEERHVSNKSNMRPWAIHWDRQLYKVLQIQFQWGLESLQSVIPTINAQLIFREQRLQLRPPLEEIKAKYYKELRKFLSIPQKFRGMQNAEKETSFFATMIARNATRFQGIYERSVRLFERVEAIDQQFEDWVVLGKANMEDLIEENFKKASDWETELKSLKSKGRDVERLPTEIRIECILISTSGAKSAIEDLLHRMYDTLTWTLRHSITTELQLIGQTLTQGIDLLAVRPQSLDEVAEANQNHMKLMKSNREIREQMTLLDEKNQLLRSVGGAGVENLSSTKSQFEKFETMLETHEEVIREQLDVMKSNVSDRIRLLNEEAERLAARWHQFKPKSEVLSEDRAALVKALEFIREKRQQFDELNGQKEKIFNDCTQFGLEIPEFTIMDEMQIDLEDFENNYLLYEKFNDELQKLAVEEWILFRSKTYLFDEFLSNWTDQLKAIPATPLTVRLQKDIDSMRELSASLKYCRGEMLSGDHWLELFRMVKLPKGTTLERLTFGDLLSVQANIIENVENLKNLNSRAQGEVTIREAIQELEVWAAQADFSLTEYKHSNGTTIKIIRDWKDSINQVKDNQALLQSLKNSPYYSQFKDQTSIWEKRITDLDVFLASMNEIQRKWVYLEPIFGRGSLPSEASRFNRVDVEFRVILQDIAKDSRLVALCNRASLGRTLEQLVDQLNRCQRALNEFLEEKRTVFPRFYFLGDDDLLEILGQSTNPTVIQSHLKKLFQGIDKVVFDNRNETIRIMVSAEGEHVTISKPVRIVPQVEVWLRELADEMKSTLKKLVADCLREEDLDPSKYPSQVLCLSEEIRFCRDVEQNLEKNGDFKNFHAQLLGQLEHFTTTQVDDRVLKLKLKALILDLIHHISAVEQLMETKNRSKDCWMWQKQLRFYFEGGSVIVRQSTAEFAYTYEYQGNAAKLVHTPLTDKCYLTLTQAQSMGLGGNPYGPAGTGKTESVKALANLMGRQVLVFNCDEGIDVHSIGRIFVGLIQCGAWGCFDEFNRLDQSVLSAVSTQVQAIQDAIRSKSPTCKLASKNVPVDYNSAIFITLNPAGKGYGGRQKLPDNLKQLFRPVVMSVPDNELIAETLLYAEGFKDAKPLARKLVAAFNLSREMLSTQQHYDWGLRALKTVLRGCGDAIAINRDVGEAKIVVQTLMLNTLSKLTFADSKRFRVLLDDIFPDVDKSMIQLDELKEQLKKAGEEMKLNITDVQVTKIFELYEQLRQRMGVVVVGPSGSGKSTLWKVLRKALGHMNQPVDVYTMNPKSMSRTRLLGYMDVDTREWTDGALTMASRHVVRDTSKAAWIICDGDIDPEWIEALNSVLDDNKLLTMPSGERIQFGENVNFLFETDDLSHASPATISRMGMIFISEEDLDVHEIIKQYIKSNEDMPSGMPDWLEGIYPALSWLQSKQNRDLPACSRVGIIENILSQIYGCRSKNEFLVGLMRGLAPYVAPEARTELAEQVVFPGMVLPDQKNPTNIYCDRRTDALVSFTDDYGISIQVEEMQNENARPFIMTARAQAVQDTIMSWLKEGNRKPFVIVGPDGCGKEKLLKSCFQADHNSHVVIMHCGAQTSAEHIEQTLMQHCVQVSSAIGRVLKPKDKENLILYMKSPNLSKPDKYGTSMLVAYLQQILAYGGYYDKNLDWIGLENIQLVISVSFASGTERFVLPTRFMSPLRTVILDTPNEDELASIYAVYLTPILKEPLQSTARIEGIAASMVRVFEKVRATFRAGDQIHYTFTPLDLTKWTVALMRYEMKGDDVMSILNRCLIYEASRIFRDRFINIDHKSRFDHILLENFTGKFNLNELTFATHIGPFHSTNSVGKELFAMSRKDFVMQMEKSINRFEFEVTNFGQPLSDDLADLCLALDRILTMPGGSVVLAGRPGMGRKAAVSLVAHMHQIKIFTPKTSSTYTLKHFSNDLKLAMQWAAVDGEQVVFIIEDFQLLQEAFLQYLNSILSAGNVPGLYTPQEFEPFSNTLRNLALQDAYDGTLHDYFSYKVKQNLHLAIIMDITNPDFNSRIVRNPSLYKNCTVIWKDILSRDTLAQITAMALKKRGMEMKNDVIMTFSQIFESSPKEVQLPGKFIAFIENFFKIDMKKRDAVRSRLNRLKSGVDKLTETRDAVAKMQKKSAKKSKLLAEKQAEADRALSEITQSMTGATEQKADMEQLKLATEKENVRIEEQKKVIEEQLKEVEPLLKEAREAVGSIKSESLSEIRSLRAPPEAIRDILQAVLLFMGILDTSWEAMRKFLSKSSVKEEIINFDAHRITPDVAKKVSALVKSKEASFDPKNARRASVAAAPLAGWVTANLQYADILVKIAPLENEKNTLIRNLEKAEKQMDKLSKGLKTVDKRVQELKENFEVLMKDATQIKIDLDKEQATIAVAGTLVDRLSGEYTRWQEQMNTLQQELDTMEKCCLVAAGFSTFLGIATEDVREKIMKEWYELCRLANSFSVVQFLASETEQLNWKNKGLPASKIAVENTAMLFNNIQTPFIIDSTGKVCAFLVNYLKESGENVEFLKGGQSDLMTQIELGVRFGKTLIIDEVSEIDPALASLLRREFSSQGPRQVVQLGEKSVDVNEKFRMFLCSKNEQIQLPSFVRSTVSEANFSTTRSGLASQLLSLAIEIERPELEVRSSELTSQAESMTLQLDQLEQILLNELVNSEGSLLENVQLLDSLNKSKENADRIAESLKESEKLHKQLDEQRNVYFPFAQKCSQLYFVICNLHKHNPMYNFNVNTIFKLFKKAFNESKAEANVNTRLDSIYRAIQRKVYEYVSRALLKEDRLMFAMSFIKGTQANLFEKNEWELFSGTLVGQARDDYSVKNISWISEDRKNDISRLQIYLPTLFHTLRLEDQGTWVEFSKATNCESAFPSSVDSKITAFQKVLVIQSLRPDRLHSAMVKFASKALGLESINPPPLDLHSIFKDESVPNEPILILVGSGADPSQELNELANKVVGAHRFHQIAMGQGQETAVLETIRKCMEQGEWLCLYNLHLVAAFVPRIQNELVIRKPHDDFRLWLTTESDHRFPVVFLQESLKLTFEAPPGVKNNLERTYAQWRELELSVQQRQETYRLQAIFMLAWLHAILQERRSFIPQAWLKFYEFSNGDLRTARQMLDKQLTKRAQDVDWETIRGLIENAIYGGRVENMLDIGILQAYLLEFFNNKMIAGAENGSVLAPNFPMPTFSTYNEYSTWVHSTVPADDPPHLFGLPLNILFSWEIMQSASTISKLRHLQTDISSTSEFAKESWNEVLSPLLNLWKRLNQNSNLHSMEIPTPKPSDDPVAEVLSLEFVFAVRLMRYIHGSLANISKSIKGAIVPDAKTVEIARSLMLHQTPTSWDAMWAGPSTPVEYLETLVYKARCTQELSRHTNSSELLSAPLNLAQIFRPTALLNAFRQLSARKKHISMDSLKLATSWQSSALTGELCVQLSNIQIQGALFDGQLRSVSANSSPFSSIPNPTIAWISMETAEPYKLSESITIPLFADSDRAELVTHLRMPCSEAERNRWIIAGVALFLRQT</sequence>
<evidence type="ECO:0000256" key="3">
    <source>
        <dbReference type="ARBA" id="ARBA00008887"/>
    </source>
</evidence>
<dbReference type="FunFam" id="1.20.920.20:FF:000002">
    <property type="entry name" value="Cytoplasmic dynein 1 heavy chain"/>
    <property type="match status" value="1"/>
</dbReference>
<dbReference type="InterPro" id="IPR026983">
    <property type="entry name" value="DHC"/>
</dbReference>
<evidence type="ECO:0000256" key="7">
    <source>
        <dbReference type="ARBA" id="ARBA00022701"/>
    </source>
</evidence>
<keyword evidence="31" id="KW-1185">Reference proteome</keyword>
<evidence type="ECO:0000259" key="21">
    <source>
        <dbReference type="Pfam" id="PF08385"/>
    </source>
</evidence>
<evidence type="ECO:0000259" key="23">
    <source>
        <dbReference type="Pfam" id="PF12774"/>
    </source>
</evidence>
<keyword evidence="9" id="KW-0970">Cilium biogenesis/degradation</keyword>
<dbReference type="GO" id="GO:0060271">
    <property type="term" value="P:cilium assembly"/>
    <property type="evidence" value="ECO:0007669"/>
    <property type="project" value="UniProtKB-ARBA"/>
</dbReference>
<feature type="domain" description="Dynein heavy chain linker" evidence="22">
    <location>
        <begin position="1093"/>
        <end position="1492"/>
    </location>
</feature>
<dbReference type="Gene3D" id="3.20.180.20">
    <property type="entry name" value="Dynein heavy chain, N-terminal domain 2"/>
    <property type="match status" value="1"/>
</dbReference>
<dbReference type="InterPro" id="IPR024743">
    <property type="entry name" value="Dynein_HC_stalk"/>
</dbReference>
<evidence type="ECO:0000256" key="16">
    <source>
        <dbReference type="ARBA" id="ARBA00023212"/>
    </source>
</evidence>
<feature type="domain" description="Dynein heavy chain C-terminal" evidence="28">
    <location>
        <begin position="3921"/>
        <end position="4214"/>
    </location>
</feature>
<feature type="domain" description="Dynein heavy chain region D6 P-loop" evidence="20">
    <location>
        <begin position="3629"/>
        <end position="3739"/>
    </location>
</feature>
<dbReference type="Pfam" id="PF18198">
    <property type="entry name" value="AAA_lid_11"/>
    <property type="match status" value="1"/>
</dbReference>
<dbReference type="Gene3D" id="6.10.140.1060">
    <property type="match status" value="1"/>
</dbReference>
<name>A0A914BXJ1_9BILA</name>
<dbReference type="PANTHER" id="PTHR45703">
    <property type="entry name" value="DYNEIN HEAVY CHAIN"/>
    <property type="match status" value="1"/>
</dbReference>
<dbReference type="Gene3D" id="1.20.1270.280">
    <property type="match status" value="1"/>
</dbReference>
<keyword evidence="8" id="KW-0547">Nucleotide-binding</keyword>
<feature type="coiled-coil region" evidence="19">
    <location>
        <begin position="3018"/>
        <end position="3115"/>
    </location>
</feature>
<dbReference type="Proteomes" id="UP000887540">
    <property type="component" value="Unplaced"/>
</dbReference>
<dbReference type="InterPro" id="IPR043157">
    <property type="entry name" value="Dynein_AAA1S"/>
</dbReference>
<evidence type="ECO:0000313" key="31">
    <source>
        <dbReference type="Proteomes" id="UP000887540"/>
    </source>
</evidence>
<evidence type="ECO:0000313" key="32">
    <source>
        <dbReference type="WBParaSite" id="ACRNAN_Path_1212.g4707.t1"/>
    </source>
</evidence>
<comment type="subcellular location">
    <subcellularLocation>
        <location evidence="2">Cell projection</location>
        <location evidence="2">Cilium membrane</location>
        <topology evidence="2">Peripheral membrane protein</topology>
        <orientation evidence="2">Cytoplasmic side</orientation>
    </subcellularLocation>
    <subcellularLocation>
        <location evidence="1">Cytoplasm</location>
        <location evidence="1">Cytoskeleton</location>
    </subcellularLocation>
</comment>
<keyword evidence="13" id="KW-0969">Cilium</keyword>
<dbReference type="Pfam" id="PF12777">
    <property type="entry name" value="MT"/>
    <property type="match status" value="1"/>
</dbReference>
<dbReference type="Gene3D" id="1.20.58.1120">
    <property type="match status" value="1"/>
</dbReference>
<evidence type="ECO:0000259" key="30">
    <source>
        <dbReference type="Pfam" id="PF22597"/>
    </source>
</evidence>
<dbReference type="FunFam" id="3.40.50.300:FF:000320">
    <property type="entry name" value="Dynein, axonemal, heavy chain 5"/>
    <property type="match status" value="1"/>
</dbReference>
<comment type="similarity">
    <text evidence="3">Belongs to the dynein heavy chain family.</text>
</comment>
<evidence type="ECO:0000256" key="17">
    <source>
        <dbReference type="ARBA" id="ARBA00023273"/>
    </source>
</evidence>
<dbReference type="InterPro" id="IPR042222">
    <property type="entry name" value="Dynein_2_N"/>
</dbReference>
<dbReference type="Gene3D" id="1.20.920.30">
    <property type="match status" value="1"/>
</dbReference>
<evidence type="ECO:0000259" key="26">
    <source>
        <dbReference type="Pfam" id="PF12781"/>
    </source>
</evidence>
<evidence type="ECO:0000256" key="6">
    <source>
        <dbReference type="ARBA" id="ARBA00022490"/>
    </source>
</evidence>
<keyword evidence="4" id="KW-0217">Developmental protein</keyword>
<keyword evidence="5" id="KW-1003">Cell membrane</keyword>
<dbReference type="FunFam" id="1.10.8.710:FF:000001">
    <property type="entry name" value="Dynein axonemal heavy chain 2"/>
    <property type="match status" value="1"/>
</dbReference>
<keyword evidence="16" id="KW-0206">Cytoskeleton</keyword>
<dbReference type="Pfam" id="PF12781">
    <property type="entry name" value="AAA_9"/>
    <property type="match status" value="1"/>
</dbReference>
<dbReference type="Pfam" id="PF12780">
    <property type="entry name" value="AAA_8"/>
    <property type="match status" value="1"/>
</dbReference>
<keyword evidence="11" id="KW-0243">Dynein</keyword>
<keyword evidence="15" id="KW-0505">Motor protein</keyword>
<dbReference type="Gene3D" id="1.20.140.100">
    <property type="entry name" value="Dynein heavy chain, N-terminal domain 2"/>
    <property type="match status" value="1"/>
</dbReference>
<dbReference type="InterPro" id="IPR042228">
    <property type="entry name" value="Dynein_linker_3"/>
</dbReference>
<evidence type="ECO:0000259" key="20">
    <source>
        <dbReference type="Pfam" id="PF03028"/>
    </source>
</evidence>
<dbReference type="InterPro" id="IPR054354">
    <property type="entry name" value="DYNC2H1-like_lid"/>
</dbReference>
<evidence type="ECO:0000259" key="24">
    <source>
        <dbReference type="Pfam" id="PF12777"/>
    </source>
</evidence>
<dbReference type="InterPro" id="IPR043160">
    <property type="entry name" value="Dynein_C_barrel"/>
</dbReference>
<dbReference type="Pfam" id="PF22597">
    <property type="entry name" value="DYN_lid"/>
    <property type="match status" value="1"/>
</dbReference>
<accession>A0A914BXJ1</accession>
<evidence type="ECO:0000259" key="25">
    <source>
        <dbReference type="Pfam" id="PF12780"/>
    </source>
</evidence>
<dbReference type="GO" id="GO:0008569">
    <property type="term" value="F:minus-end-directed microtubule motor activity"/>
    <property type="evidence" value="ECO:0007669"/>
    <property type="project" value="InterPro"/>
</dbReference>
<evidence type="ECO:0000256" key="9">
    <source>
        <dbReference type="ARBA" id="ARBA00022794"/>
    </source>
</evidence>
<dbReference type="GO" id="GO:0005524">
    <property type="term" value="F:ATP binding"/>
    <property type="evidence" value="ECO:0007669"/>
    <property type="project" value="UniProtKB-KW"/>
</dbReference>
<dbReference type="FunFam" id="3.40.50.300:FF:000071">
    <property type="entry name" value="Cytoplasmic dynein heavy chain 1"/>
    <property type="match status" value="1"/>
</dbReference>
<dbReference type="GO" id="GO:0005874">
    <property type="term" value="C:microtubule"/>
    <property type="evidence" value="ECO:0007669"/>
    <property type="project" value="UniProtKB-KW"/>
</dbReference>
<dbReference type="WBParaSite" id="ACRNAN_Path_1212.g4707.t1">
    <property type="protein sequence ID" value="ACRNAN_Path_1212.g4707.t1"/>
    <property type="gene ID" value="ACRNAN_Path_1212.g4707"/>
</dbReference>
<evidence type="ECO:0000256" key="10">
    <source>
        <dbReference type="ARBA" id="ARBA00022840"/>
    </source>
</evidence>
<evidence type="ECO:0000256" key="1">
    <source>
        <dbReference type="ARBA" id="ARBA00004245"/>
    </source>
</evidence>
<dbReference type="GO" id="GO:0045505">
    <property type="term" value="F:dynein intermediate chain binding"/>
    <property type="evidence" value="ECO:0007669"/>
    <property type="project" value="InterPro"/>
</dbReference>
<keyword evidence="6" id="KW-0963">Cytoplasm</keyword>
<feature type="coiled-coil region" evidence="19">
    <location>
        <begin position="2862"/>
        <end position="2889"/>
    </location>
</feature>
<dbReference type="Pfam" id="PF03028">
    <property type="entry name" value="Dynein_heavy"/>
    <property type="match status" value="1"/>
</dbReference>
<feature type="coiled-coil region" evidence="19">
    <location>
        <begin position="3334"/>
        <end position="3406"/>
    </location>
</feature>
<dbReference type="InterPro" id="IPR004273">
    <property type="entry name" value="Dynein_heavy_D6_P-loop"/>
</dbReference>
<dbReference type="Pfam" id="PF08393">
    <property type="entry name" value="DHC_N2"/>
    <property type="match status" value="1"/>
</dbReference>
<dbReference type="InterPro" id="IPR027417">
    <property type="entry name" value="P-loop_NTPase"/>
</dbReference>
<evidence type="ECO:0000256" key="14">
    <source>
        <dbReference type="ARBA" id="ARBA00023136"/>
    </source>
</evidence>
<feature type="domain" description="Cytoplasmic dynein 2 heavy chain 1 AAA+ ATPase" evidence="29">
    <location>
        <begin position="2075"/>
        <end position="2165"/>
    </location>
</feature>
<proteinExistence type="inferred from homology"/>
<dbReference type="Gene3D" id="1.20.920.20">
    <property type="match status" value="1"/>
</dbReference>
<dbReference type="InterPro" id="IPR042219">
    <property type="entry name" value="AAA_lid_11_sf"/>
</dbReference>
<dbReference type="GO" id="GO:0060170">
    <property type="term" value="C:ciliary membrane"/>
    <property type="evidence" value="ECO:0007669"/>
    <property type="project" value="UniProtKB-SubCell"/>
</dbReference>
<dbReference type="GO" id="GO:0030286">
    <property type="term" value="C:dynein complex"/>
    <property type="evidence" value="ECO:0007669"/>
    <property type="project" value="UniProtKB-KW"/>
</dbReference>
<dbReference type="Pfam" id="PF08385">
    <property type="entry name" value="DHC_N1"/>
    <property type="match status" value="1"/>
</dbReference>
<evidence type="ECO:0000256" key="5">
    <source>
        <dbReference type="ARBA" id="ARBA00022475"/>
    </source>
</evidence>
<evidence type="ECO:0000256" key="13">
    <source>
        <dbReference type="ARBA" id="ARBA00023069"/>
    </source>
</evidence>
<dbReference type="FunFam" id="3.20.180.20:FF:000002">
    <property type="entry name" value="Cytoplasmic dynein heavy chain 1"/>
    <property type="match status" value="1"/>
</dbReference>
<dbReference type="GO" id="GO:0050793">
    <property type="term" value="P:regulation of developmental process"/>
    <property type="evidence" value="ECO:0007669"/>
    <property type="project" value="UniProtKB-ARBA"/>
</dbReference>
<evidence type="ECO:0000259" key="22">
    <source>
        <dbReference type="Pfam" id="PF08393"/>
    </source>
</evidence>
<feature type="domain" description="Dynein heavy chain AAA module D4" evidence="25">
    <location>
        <begin position="2560"/>
        <end position="2773"/>
    </location>
</feature>
<reference evidence="32" key="1">
    <citation type="submission" date="2022-11" db="UniProtKB">
        <authorList>
            <consortium name="WormBaseParasite"/>
        </authorList>
    </citation>
    <scope>IDENTIFICATION</scope>
</reference>
<dbReference type="GO" id="GO:0008104">
    <property type="term" value="P:intracellular protein localization"/>
    <property type="evidence" value="ECO:0007669"/>
    <property type="project" value="UniProtKB-ARBA"/>
</dbReference>
<dbReference type="Pfam" id="PF12775">
    <property type="entry name" value="AAA_7"/>
    <property type="match status" value="1"/>
</dbReference>
<dbReference type="Pfam" id="PF12774">
    <property type="entry name" value="AAA_6"/>
    <property type="match status" value="1"/>
</dbReference>
<feature type="domain" description="Dynein 2 heavy chain 1 cytoplasmic ATPase lid" evidence="30">
    <location>
        <begin position="2397"/>
        <end position="2488"/>
    </location>
</feature>
<dbReference type="InterPro" id="IPR035706">
    <property type="entry name" value="AAA_9"/>
</dbReference>
<dbReference type="Gene3D" id="1.10.8.720">
    <property type="entry name" value="Region D6 of dynein motor"/>
    <property type="match status" value="1"/>
</dbReference>
<evidence type="ECO:0000256" key="12">
    <source>
        <dbReference type="ARBA" id="ARBA00023054"/>
    </source>
</evidence>
<dbReference type="Pfam" id="PF21264">
    <property type="entry name" value="DYNC2H1_AAA_dom"/>
    <property type="match status" value="1"/>
</dbReference>
<dbReference type="FunFam" id="1.20.140.100:FF:000002">
    <property type="entry name" value="Cytoplasmic dynein heavy chain 1"/>
    <property type="match status" value="1"/>
</dbReference>
<evidence type="ECO:0000256" key="2">
    <source>
        <dbReference type="ARBA" id="ARBA00004522"/>
    </source>
</evidence>
<evidence type="ECO:0000256" key="8">
    <source>
        <dbReference type="ARBA" id="ARBA00022741"/>
    </source>
</evidence>
<dbReference type="GO" id="GO:0051959">
    <property type="term" value="F:dynein light intermediate chain binding"/>
    <property type="evidence" value="ECO:0007669"/>
    <property type="project" value="InterPro"/>
</dbReference>
<keyword evidence="17" id="KW-0966">Cell projection</keyword>
<dbReference type="SUPFAM" id="SSF52540">
    <property type="entry name" value="P-loop containing nucleoside triphosphate hydrolases"/>
    <property type="match status" value="4"/>
</dbReference>
<feature type="coiled-coil region" evidence="19">
    <location>
        <begin position="1884"/>
        <end position="1911"/>
    </location>
</feature>
<dbReference type="PANTHER" id="PTHR45703:SF22">
    <property type="entry name" value="DYNEIN CYTOPLASMIC 2 HEAVY CHAIN 1"/>
    <property type="match status" value="1"/>
</dbReference>
<evidence type="ECO:0000256" key="19">
    <source>
        <dbReference type="SAM" id="Coils"/>
    </source>
</evidence>
<dbReference type="Pfam" id="PF18199">
    <property type="entry name" value="Dynein_C"/>
    <property type="match status" value="1"/>
</dbReference>
<dbReference type="InterPro" id="IPR013602">
    <property type="entry name" value="Dynein_heavy_linker"/>
</dbReference>
<feature type="domain" description="Dynein heavy chain ATP-binding dynein motor region" evidence="26">
    <location>
        <begin position="3165"/>
        <end position="3386"/>
    </location>
</feature>
<evidence type="ECO:0000256" key="15">
    <source>
        <dbReference type="ARBA" id="ARBA00023175"/>
    </source>
</evidence>
<evidence type="ECO:0000256" key="4">
    <source>
        <dbReference type="ARBA" id="ARBA00022473"/>
    </source>
</evidence>
<dbReference type="InterPro" id="IPR035699">
    <property type="entry name" value="AAA_6"/>
</dbReference>
<evidence type="ECO:0000256" key="11">
    <source>
        <dbReference type="ARBA" id="ARBA00023017"/>
    </source>
</evidence>
<keyword evidence="14" id="KW-0472">Membrane</keyword>
<feature type="domain" description="Dynein heavy chain AAA lid" evidence="27">
    <location>
        <begin position="3774"/>
        <end position="3912"/>
    </location>
</feature>
<dbReference type="InterPro" id="IPR041658">
    <property type="entry name" value="AAA_lid_11"/>
</dbReference>
<keyword evidence="7" id="KW-0493">Microtubule</keyword>
<dbReference type="Gene3D" id="1.10.8.710">
    <property type="match status" value="1"/>
</dbReference>
<organism evidence="31 32">
    <name type="scientific">Acrobeloides nanus</name>
    <dbReference type="NCBI Taxonomy" id="290746"/>
    <lineage>
        <taxon>Eukaryota</taxon>
        <taxon>Metazoa</taxon>
        <taxon>Ecdysozoa</taxon>
        <taxon>Nematoda</taxon>
        <taxon>Chromadorea</taxon>
        <taxon>Rhabditida</taxon>
        <taxon>Tylenchina</taxon>
        <taxon>Cephalobomorpha</taxon>
        <taxon>Cephaloboidea</taxon>
        <taxon>Cephalobidae</taxon>
        <taxon>Acrobeloides</taxon>
    </lineage>
</organism>
<dbReference type="InterPro" id="IPR041228">
    <property type="entry name" value="Dynein_C"/>
</dbReference>
<dbReference type="InterPro" id="IPR024317">
    <property type="entry name" value="Dynein_heavy_chain_D4_dom"/>
</dbReference>